<protein>
    <submittedName>
        <fullName evidence="3">4-carboxy-2-hydroxymuconate-6-semialdehyde dehydrogenase</fullName>
        <ecNumber evidence="3">1.1.1.312</ecNumber>
    </submittedName>
</protein>
<keyword evidence="4" id="KW-1185">Reference proteome</keyword>
<sequence>MIESKTSSIKTSRRAFLESTGIATVAMQWTAKSYGNIIGANDRLGIGYIGAGGMAANHMRAFNDLKKSNNLLSLAVADCWKTRAVEGASKTGASIATQDYREVLDNKQVDYVVIATPEHQHARMTLDAFDAGKAVYCEKPMTHTIPEAFAVLKRQVETNLPLQIGVQGMSDDSYSSANVAIRGGVIGQVVQAQIEYVRRYGEQGLFCVPDLKEDRPKPADLDWKAWLGPAPDTAWNPHHYFEWRNFSMYSGGIASDLLVHRITRMIRALDLHMPRRVVGMGGIWQWPENRDLPDNFEMICEYPEGLTVYALGTQSNRVGFDHLIRGYRGTLYFTNDGWVAKDKDGKILAEHKKSGDEDVNLHHTNLHNHMRNGEPLNCPVRLGLAGIAAAAMANESWRNGQMMGWDKEKQEMVPSHRLQHNPHPTEPPS</sequence>
<dbReference type="InterPro" id="IPR036291">
    <property type="entry name" value="NAD(P)-bd_dom_sf"/>
</dbReference>
<dbReference type="Gene3D" id="3.40.50.720">
    <property type="entry name" value="NAD(P)-binding Rossmann-like Domain"/>
    <property type="match status" value="1"/>
</dbReference>
<evidence type="ECO:0000256" key="1">
    <source>
        <dbReference type="SAM" id="MobiDB-lite"/>
    </source>
</evidence>
<dbReference type="AlphaFoldDB" id="A0A517MW50"/>
<name>A0A517MW50_9BACT</name>
<dbReference type="InterPro" id="IPR050463">
    <property type="entry name" value="Gfo/Idh/MocA_oxidrdct_glycsds"/>
</dbReference>
<evidence type="ECO:0000259" key="2">
    <source>
        <dbReference type="Pfam" id="PF01408"/>
    </source>
</evidence>
<dbReference type="Pfam" id="PF01408">
    <property type="entry name" value="GFO_IDH_MocA"/>
    <property type="match status" value="1"/>
</dbReference>
<dbReference type="PANTHER" id="PTHR43818:SF5">
    <property type="entry name" value="OXIDOREDUCTASE FAMILY PROTEIN"/>
    <property type="match status" value="1"/>
</dbReference>
<reference evidence="3 4" key="1">
    <citation type="submission" date="2019-02" db="EMBL/GenBank/DDBJ databases">
        <title>Deep-cultivation of Planctomycetes and their phenomic and genomic characterization uncovers novel biology.</title>
        <authorList>
            <person name="Wiegand S."/>
            <person name="Jogler M."/>
            <person name="Boedeker C."/>
            <person name="Pinto D."/>
            <person name="Vollmers J."/>
            <person name="Rivas-Marin E."/>
            <person name="Kohn T."/>
            <person name="Peeters S.H."/>
            <person name="Heuer A."/>
            <person name="Rast P."/>
            <person name="Oberbeckmann S."/>
            <person name="Bunk B."/>
            <person name="Jeske O."/>
            <person name="Meyerdierks A."/>
            <person name="Storesund J.E."/>
            <person name="Kallscheuer N."/>
            <person name="Luecker S."/>
            <person name="Lage O.M."/>
            <person name="Pohl T."/>
            <person name="Merkel B.J."/>
            <person name="Hornburger P."/>
            <person name="Mueller R.-W."/>
            <person name="Bruemmer F."/>
            <person name="Labrenz M."/>
            <person name="Spormann A.M."/>
            <person name="Op den Camp H."/>
            <person name="Overmann J."/>
            <person name="Amann R."/>
            <person name="Jetten M.S.M."/>
            <person name="Mascher T."/>
            <person name="Medema M.H."/>
            <person name="Devos D.P."/>
            <person name="Kaster A.-K."/>
            <person name="Ovreas L."/>
            <person name="Rohde M."/>
            <person name="Galperin M.Y."/>
            <person name="Jogler C."/>
        </authorList>
    </citation>
    <scope>NUCLEOTIDE SEQUENCE [LARGE SCALE GENOMIC DNA]</scope>
    <source>
        <strain evidence="3 4">HG15A2</strain>
    </source>
</reference>
<keyword evidence="3" id="KW-0560">Oxidoreductase</keyword>
<dbReference type="PANTHER" id="PTHR43818">
    <property type="entry name" value="BCDNA.GH03377"/>
    <property type="match status" value="1"/>
</dbReference>
<feature type="domain" description="Gfo/Idh/MocA-like oxidoreductase N-terminal" evidence="2">
    <location>
        <begin position="45"/>
        <end position="165"/>
    </location>
</feature>
<dbReference type="OrthoDB" id="9788246at2"/>
<dbReference type="GO" id="GO:0000166">
    <property type="term" value="F:nucleotide binding"/>
    <property type="evidence" value="ECO:0007669"/>
    <property type="project" value="InterPro"/>
</dbReference>
<evidence type="ECO:0000313" key="3">
    <source>
        <dbReference type="EMBL" id="QDS99110.1"/>
    </source>
</evidence>
<feature type="region of interest" description="Disordered" evidence="1">
    <location>
        <begin position="410"/>
        <end position="429"/>
    </location>
</feature>
<dbReference type="EMBL" id="CP036263">
    <property type="protein sequence ID" value="QDS99110.1"/>
    <property type="molecule type" value="Genomic_DNA"/>
</dbReference>
<dbReference type="SUPFAM" id="SSF51735">
    <property type="entry name" value="NAD(P)-binding Rossmann-fold domains"/>
    <property type="match status" value="1"/>
</dbReference>
<dbReference type="InterPro" id="IPR000683">
    <property type="entry name" value="Gfo/Idh/MocA-like_OxRdtase_N"/>
</dbReference>
<dbReference type="EC" id="1.1.1.312" evidence="3"/>
<proteinExistence type="predicted"/>
<dbReference type="Proteomes" id="UP000319852">
    <property type="component" value="Chromosome"/>
</dbReference>
<dbReference type="Gene3D" id="3.30.360.10">
    <property type="entry name" value="Dihydrodipicolinate Reductase, domain 2"/>
    <property type="match status" value="1"/>
</dbReference>
<accession>A0A517MW50</accession>
<organism evidence="3 4">
    <name type="scientific">Adhaeretor mobilis</name>
    <dbReference type="NCBI Taxonomy" id="1930276"/>
    <lineage>
        <taxon>Bacteria</taxon>
        <taxon>Pseudomonadati</taxon>
        <taxon>Planctomycetota</taxon>
        <taxon>Planctomycetia</taxon>
        <taxon>Pirellulales</taxon>
        <taxon>Lacipirellulaceae</taxon>
        <taxon>Adhaeretor</taxon>
    </lineage>
</organism>
<dbReference type="KEGG" id="amob:HG15A2_24000"/>
<dbReference type="GO" id="GO:0050606">
    <property type="term" value="F:4-carboxy-2-hydroxymuconate semialdehyde hemiacetal dehydrogenase activity"/>
    <property type="evidence" value="ECO:0007669"/>
    <property type="project" value="UniProtKB-EC"/>
</dbReference>
<evidence type="ECO:0000313" key="4">
    <source>
        <dbReference type="Proteomes" id="UP000319852"/>
    </source>
</evidence>
<dbReference type="SUPFAM" id="SSF55347">
    <property type="entry name" value="Glyceraldehyde-3-phosphate dehydrogenase-like, C-terminal domain"/>
    <property type="match status" value="1"/>
</dbReference>
<gene>
    <name evidence="3" type="primary">ligC_3</name>
    <name evidence="3" type="ORF">HG15A2_24000</name>
</gene>